<evidence type="ECO:0000256" key="10">
    <source>
        <dbReference type="RuleBase" id="RU363063"/>
    </source>
</evidence>
<evidence type="ECO:0000256" key="4">
    <source>
        <dbReference type="ARBA" id="ARBA00022679"/>
    </source>
</evidence>
<protein>
    <recommendedName>
        <fullName evidence="10">Hexosyltransferase</fullName>
        <ecNumber evidence="10">2.4.1.-</ecNumber>
    </recommendedName>
</protein>
<evidence type="ECO:0000256" key="5">
    <source>
        <dbReference type="ARBA" id="ARBA00022692"/>
    </source>
</evidence>
<keyword evidence="6" id="KW-0735">Signal-anchor</keyword>
<dbReference type="PANTHER" id="PTHR11214:SF314">
    <property type="entry name" value="HEXOSYLTRANSFERASE"/>
    <property type="match status" value="1"/>
</dbReference>
<comment type="similarity">
    <text evidence="2 10">Belongs to the glycosyltransferase 31 family.</text>
</comment>
<evidence type="ECO:0000256" key="1">
    <source>
        <dbReference type="ARBA" id="ARBA00004323"/>
    </source>
</evidence>
<evidence type="ECO:0000256" key="8">
    <source>
        <dbReference type="ARBA" id="ARBA00023034"/>
    </source>
</evidence>
<dbReference type="EMBL" id="MU826826">
    <property type="protein sequence ID" value="KAJ7375167.1"/>
    <property type="molecule type" value="Genomic_DNA"/>
</dbReference>
<name>A0A9W9Z4V8_9CNID</name>
<dbReference type="Proteomes" id="UP001163046">
    <property type="component" value="Unassembled WGS sequence"/>
</dbReference>
<keyword evidence="5" id="KW-0812">Transmembrane</keyword>
<evidence type="ECO:0000256" key="7">
    <source>
        <dbReference type="ARBA" id="ARBA00022989"/>
    </source>
</evidence>
<gene>
    <name evidence="11" type="ORF">OS493_001905</name>
</gene>
<evidence type="ECO:0000256" key="9">
    <source>
        <dbReference type="ARBA" id="ARBA00023136"/>
    </source>
</evidence>
<dbReference type="Gene3D" id="3.90.550.50">
    <property type="match status" value="1"/>
</dbReference>
<dbReference type="PANTHER" id="PTHR11214">
    <property type="entry name" value="BETA-1,3-N-ACETYLGLUCOSAMINYLTRANSFERASE"/>
    <property type="match status" value="1"/>
</dbReference>
<evidence type="ECO:0000256" key="2">
    <source>
        <dbReference type="ARBA" id="ARBA00008661"/>
    </source>
</evidence>
<comment type="subcellular location">
    <subcellularLocation>
        <location evidence="1 10">Golgi apparatus membrane</location>
        <topology evidence="1 10">Single-pass type II membrane protein</topology>
    </subcellularLocation>
</comment>
<dbReference type="GO" id="GO:0000139">
    <property type="term" value="C:Golgi membrane"/>
    <property type="evidence" value="ECO:0007669"/>
    <property type="project" value="UniProtKB-SubCell"/>
</dbReference>
<proteinExistence type="inferred from homology"/>
<keyword evidence="12" id="KW-1185">Reference proteome</keyword>
<accession>A0A9W9Z4V8</accession>
<dbReference type="InterPro" id="IPR002659">
    <property type="entry name" value="Glyco_trans_31"/>
</dbReference>
<reference evidence="11" key="1">
    <citation type="submission" date="2023-01" db="EMBL/GenBank/DDBJ databases">
        <title>Genome assembly of the deep-sea coral Lophelia pertusa.</title>
        <authorList>
            <person name="Herrera S."/>
            <person name="Cordes E."/>
        </authorList>
    </citation>
    <scope>NUCLEOTIDE SEQUENCE</scope>
    <source>
        <strain evidence="11">USNM1676648</strain>
        <tissue evidence="11">Polyp</tissue>
    </source>
</reference>
<keyword evidence="3 10" id="KW-0328">Glycosyltransferase</keyword>
<evidence type="ECO:0000256" key="6">
    <source>
        <dbReference type="ARBA" id="ARBA00022968"/>
    </source>
</evidence>
<keyword evidence="9" id="KW-0472">Membrane</keyword>
<evidence type="ECO:0000313" key="12">
    <source>
        <dbReference type="Proteomes" id="UP001163046"/>
    </source>
</evidence>
<dbReference type="AlphaFoldDB" id="A0A9W9Z4V8"/>
<keyword evidence="7" id="KW-1133">Transmembrane helix</keyword>
<dbReference type="OrthoDB" id="6021157at2759"/>
<comment type="caution">
    <text evidence="11">The sequence shown here is derived from an EMBL/GenBank/DDBJ whole genome shotgun (WGS) entry which is preliminary data.</text>
</comment>
<dbReference type="GO" id="GO:0016758">
    <property type="term" value="F:hexosyltransferase activity"/>
    <property type="evidence" value="ECO:0007669"/>
    <property type="project" value="InterPro"/>
</dbReference>
<keyword evidence="4" id="KW-0808">Transferase</keyword>
<evidence type="ECO:0000256" key="3">
    <source>
        <dbReference type="ARBA" id="ARBA00022676"/>
    </source>
</evidence>
<dbReference type="EC" id="2.4.1.-" evidence="10"/>
<organism evidence="11 12">
    <name type="scientific">Desmophyllum pertusum</name>
    <dbReference type="NCBI Taxonomy" id="174260"/>
    <lineage>
        <taxon>Eukaryota</taxon>
        <taxon>Metazoa</taxon>
        <taxon>Cnidaria</taxon>
        <taxon>Anthozoa</taxon>
        <taxon>Hexacorallia</taxon>
        <taxon>Scleractinia</taxon>
        <taxon>Caryophylliina</taxon>
        <taxon>Caryophylliidae</taxon>
        <taxon>Desmophyllum</taxon>
    </lineage>
</organism>
<dbReference type="Pfam" id="PF01762">
    <property type="entry name" value="Galactosyl_T"/>
    <property type="match status" value="1"/>
</dbReference>
<keyword evidence="8 10" id="KW-0333">Golgi apparatus</keyword>
<evidence type="ECO:0000313" key="11">
    <source>
        <dbReference type="EMBL" id="KAJ7375167.1"/>
    </source>
</evidence>
<sequence>MFLLGQPHHPTEVKYLSSEAVIYGDIVQGSQTDSYYNLTLKTEMGLEWAVKYCDFDFLLKADDDVFINTFKLIDYLRKPQTPKRQLYLGNVAKRSQTKRDGKWTLSYEEYEREILPKFCVGPAYVLSMDM</sequence>
<dbReference type="GO" id="GO:0006493">
    <property type="term" value="P:protein O-linked glycosylation"/>
    <property type="evidence" value="ECO:0007669"/>
    <property type="project" value="TreeGrafter"/>
</dbReference>